<feature type="transmembrane region" description="Helical" evidence="1">
    <location>
        <begin position="80"/>
        <end position="101"/>
    </location>
</feature>
<dbReference type="EMBL" id="JACHGJ010000008">
    <property type="protein sequence ID" value="MBB6481774.1"/>
    <property type="molecule type" value="Genomic_DNA"/>
</dbReference>
<protein>
    <submittedName>
        <fullName evidence="2">Membrane-bound metal-dependent hydrolase YbcI (DUF457 family)</fullName>
    </submittedName>
</protein>
<evidence type="ECO:0000313" key="2">
    <source>
        <dbReference type="EMBL" id="MBB6481774.1"/>
    </source>
</evidence>
<reference evidence="2 3" key="1">
    <citation type="submission" date="2020-08" db="EMBL/GenBank/DDBJ databases">
        <title>Genomic Encyclopedia of Type Strains, Phase IV (KMG-IV): sequencing the most valuable type-strain genomes for metagenomic binning, comparative biology and taxonomic classification.</title>
        <authorList>
            <person name="Goeker M."/>
        </authorList>
    </citation>
    <scope>NUCLEOTIDE SEQUENCE [LARGE SCALE GENOMIC DNA]</scope>
    <source>
        <strain evidence="2 3">DSM 2461</strain>
    </source>
</reference>
<accession>A0A841R8Z6</accession>
<dbReference type="Pfam" id="PF04307">
    <property type="entry name" value="YdjM"/>
    <property type="match status" value="1"/>
</dbReference>
<feature type="transmembrane region" description="Helical" evidence="1">
    <location>
        <begin position="48"/>
        <end position="73"/>
    </location>
</feature>
<dbReference type="RefSeq" id="WP_184748013.1">
    <property type="nucleotide sequence ID" value="NZ_JACHGJ010000008.1"/>
</dbReference>
<sequence length="160" mass="16968">MAGLAHIGVGFALTLAAPEAPAAAIVISAEVLDLLCIPAAFFKDRGSLIFKATHSLAGSLIWTAIAMGITAVLKADLRTVLVIGIAVFSHWILDFITHPMGAVMGEKPRKPQPPDLPLTFSDNSKLVGLGLYNNSVVLSYIVDLGVTLIGIGLFVYYFFN</sequence>
<evidence type="ECO:0000313" key="3">
    <source>
        <dbReference type="Proteomes" id="UP000587760"/>
    </source>
</evidence>
<dbReference type="AlphaFoldDB" id="A0A841R8Z6"/>
<proteinExistence type="predicted"/>
<keyword evidence="1" id="KW-0812">Transmembrane</keyword>
<comment type="caution">
    <text evidence="2">The sequence shown here is derived from an EMBL/GenBank/DDBJ whole genome shotgun (WGS) entry which is preliminary data.</text>
</comment>
<dbReference type="GO" id="GO:0016787">
    <property type="term" value="F:hydrolase activity"/>
    <property type="evidence" value="ECO:0007669"/>
    <property type="project" value="UniProtKB-KW"/>
</dbReference>
<gene>
    <name evidence="2" type="ORF">HNR50_003455</name>
</gene>
<keyword evidence="1" id="KW-1133">Transmembrane helix</keyword>
<evidence type="ECO:0000256" key="1">
    <source>
        <dbReference type="SAM" id="Phobius"/>
    </source>
</evidence>
<keyword evidence="2" id="KW-0378">Hydrolase</keyword>
<dbReference type="InterPro" id="IPR007404">
    <property type="entry name" value="YdjM-like"/>
</dbReference>
<feature type="transmembrane region" description="Helical" evidence="1">
    <location>
        <begin position="137"/>
        <end position="159"/>
    </location>
</feature>
<keyword evidence="3" id="KW-1185">Reference proteome</keyword>
<organism evidence="2 3">
    <name type="scientific">Spirochaeta isovalerica</name>
    <dbReference type="NCBI Taxonomy" id="150"/>
    <lineage>
        <taxon>Bacteria</taxon>
        <taxon>Pseudomonadati</taxon>
        <taxon>Spirochaetota</taxon>
        <taxon>Spirochaetia</taxon>
        <taxon>Spirochaetales</taxon>
        <taxon>Spirochaetaceae</taxon>
        <taxon>Spirochaeta</taxon>
    </lineage>
</organism>
<dbReference type="Proteomes" id="UP000587760">
    <property type="component" value="Unassembled WGS sequence"/>
</dbReference>
<keyword evidence="1" id="KW-0472">Membrane</keyword>
<name>A0A841R8Z6_9SPIO</name>